<dbReference type="eggNOG" id="COG0255">
    <property type="taxonomic scope" value="Bacteria"/>
</dbReference>
<evidence type="ECO:0000256" key="2">
    <source>
        <dbReference type="ARBA" id="ARBA00022980"/>
    </source>
</evidence>
<dbReference type="EMBL" id="AVCH01000213">
    <property type="protein sequence ID" value="KFN41830.1"/>
    <property type="molecule type" value="Genomic_DNA"/>
</dbReference>
<proteinExistence type="inferred from homology"/>
<keyword evidence="7" id="KW-1185">Reference proteome</keyword>
<dbReference type="Proteomes" id="UP000029392">
    <property type="component" value="Unassembled WGS sequence"/>
</dbReference>
<evidence type="ECO:0000256" key="5">
    <source>
        <dbReference type="HAMAP-Rule" id="MF_00374"/>
    </source>
</evidence>
<evidence type="ECO:0000313" key="6">
    <source>
        <dbReference type="EMBL" id="KFN41830.1"/>
    </source>
</evidence>
<dbReference type="CDD" id="cd00427">
    <property type="entry name" value="Ribosomal_L29_HIP"/>
    <property type="match status" value="1"/>
</dbReference>
<protein>
    <recommendedName>
        <fullName evidence="4 5">Large ribosomal subunit protein uL29</fullName>
    </recommendedName>
</protein>
<accession>A0A091BBN3</accession>
<dbReference type="RefSeq" id="WP_043805393.1">
    <property type="nucleotide sequence ID" value="NZ_AVCH01000213.1"/>
</dbReference>
<dbReference type="AlphaFoldDB" id="A0A091BBN3"/>
<sequence length="61" mass="7137">MELKELRNKSAAELKAHLLDLHKEQFALRMQKATGQLSQPHNIKRVRREIAQTMTLLTDKK</sequence>
<dbReference type="FunFam" id="1.10.287.310:FF:000001">
    <property type="entry name" value="50S ribosomal protein L29"/>
    <property type="match status" value="1"/>
</dbReference>
<dbReference type="PANTHER" id="PTHR10916">
    <property type="entry name" value="60S RIBOSOMAL PROTEIN L35/50S RIBOSOMAL PROTEIN L29"/>
    <property type="match status" value="1"/>
</dbReference>
<dbReference type="OrthoDB" id="9815192at2"/>
<comment type="similarity">
    <text evidence="1 5">Belongs to the universal ribosomal protein uL29 family.</text>
</comment>
<dbReference type="PATRIC" id="fig|1384054.3.peg.2706"/>
<dbReference type="InterPro" id="IPR001854">
    <property type="entry name" value="Ribosomal_uL29"/>
</dbReference>
<dbReference type="SUPFAM" id="SSF46561">
    <property type="entry name" value="Ribosomal protein L29 (L29p)"/>
    <property type="match status" value="1"/>
</dbReference>
<dbReference type="GO" id="GO:0022625">
    <property type="term" value="C:cytosolic large ribosomal subunit"/>
    <property type="evidence" value="ECO:0007669"/>
    <property type="project" value="TreeGrafter"/>
</dbReference>
<dbReference type="NCBIfam" id="TIGR00012">
    <property type="entry name" value="L29"/>
    <property type="match status" value="1"/>
</dbReference>
<dbReference type="GO" id="GO:0006412">
    <property type="term" value="P:translation"/>
    <property type="evidence" value="ECO:0007669"/>
    <property type="project" value="UniProtKB-UniRule"/>
</dbReference>
<keyword evidence="2 5" id="KW-0689">Ribosomal protein</keyword>
<dbReference type="Pfam" id="PF00831">
    <property type="entry name" value="Ribosomal_L29"/>
    <property type="match status" value="1"/>
</dbReference>
<comment type="caution">
    <text evidence="6">The sequence shown here is derived from an EMBL/GenBank/DDBJ whole genome shotgun (WGS) entry which is preliminary data.</text>
</comment>
<gene>
    <name evidence="5" type="primary">rpmC</name>
    <name evidence="6" type="ORF">N790_03280</name>
</gene>
<dbReference type="Gene3D" id="1.10.287.310">
    <property type="match status" value="1"/>
</dbReference>
<reference evidence="6 7" key="1">
    <citation type="submission" date="2013-09" db="EMBL/GenBank/DDBJ databases">
        <title>Genome sequencing of Arenimonas malthae.</title>
        <authorList>
            <person name="Chen F."/>
            <person name="Wang G."/>
        </authorList>
    </citation>
    <scope>NUCLEOTIDE SEQUENCE [LARGE SCALE GENOMIC DNA]</scope>
    <source>
        <strain evidence="6 7">CC-JY-1</strain>
    </source>
</reference>
<name>A0A091BBN3_9GAMM</name>
<evidence type="ECO:0000256" key="1">
    <source>
        <dbReference type="ARBA" id="ARBA00009254"/>
    </source>
</evidence>
<evidence type="ECO:0000256" key="4">
    <source>
        <dbReference type="ARBA" id="ARBA00035204"/>
    </source>
</evidence>
<dbReference type="STRING" id="1384054.N790_03280"/>
<dbReference type="PANTHER" id="PTHR10916:SF0">
    <property type="entry name" value="LARGE RIBOSOMAL SUBUNIT PROTEIN UL29C"/>
    <property type="match status" value="1"/>
</dbReference>
<organism evidence="6 7">
    <name type="scientific">Arenimonas malthae CC-JY-1</name>
    <dbReference type="NCBI Taxonomy" id="1384054"/>
    <lineage>
        <taxon>Bacteria</taxon>
        <taxon>Pseudomonadati</taxon>
        <taxon>Pseudomonadota</taxon>
        <taxon>Gammaproteobacteria</taxon>
        <taxon>Lysobacterales</taxon>
        <taxon>Lysobacteraceae</taxon>
        <taxon>Arenimonas</taxon>
    </lineage>
</organism>
<dbReference type="HAMAP" id="MF_00374">
    <property type="entry name" value="Ribosomal_uL29"/>
    <property type="match status" value="1"/>
</dbReference>
<dbReference type="GO" id="GO:0003735">
    <property type="term" value="F:structural constituent of ribosome"/>
    <property type="evidence" value="ECO:0007669"/>
    <property type="project" value="InterPro"/>
</dbReference>
<keyword evidence="3 5" id="KW-0687">Ribonucleoprotein</keyword>
<evidence type="ECO:0000256" key="3">
    <source>
        <dbReference type="ARBA" id="ARBA00023274"/>
    </source>
</evidence>
<dbReference type="InterPro" id="IPR036049">
    <property type="entry name" value="Ribosomal_uL29_sf"/>
</dbReference>
<dbReference type="InterPro" id="IPR050063">
    <property type="entry name" value="Ribosomal_protein_uL29"/>
</dbReference>
<evidence type="ECO:0000313" key="7">
    <source>
        <dbReference type="Proteomes" id="UP000029392"/>
    </source>
</evidence>